<gene>
    <name evidence="2" type="ORF">PtrM4_056830</name>
</gene>
<dbReference type="EMBL" id="NQIK02000002">
    <property type="protein sequence ID" value="KAF7574060.1"/>
    <property type="molecule type" value="Genomic_DNA"/>
</dbReference>
<evidence type="ECO:0000313" key="3">
    <source>
        <dbReference type="Proteomes" id="UP000245464"/>
    </source>
</evidence>
<accession>A0A317AGZ4</accession>
<reference evidence="2 3" key="1">
    <citation type="journal article" date="2018" name="BMC Genomics">
        <title>Comparative genomics of the wheat fungal pathogen Pyrenophora tritici-repentis reveals chromosomal variations and genome plasticity.</title>
        <authorList>
            <person name="Moolhuijzen P."/>
            <person name="See P.T."/>
            <person name="Hane J.K."/>
            <person name="Shi G."/>
            <person name="Liu Z."/>
            <person name="Oliver R.P."/>
            <person name="Moffat C.S."/>
        </authorList>
    </citation>
    <scope>NUCLEOTIDE SEQUENCE [LARGE SCALE GENOMIC DNA]</scope>
    <source>
        <strain evidence="2">M4</strain>
    </source>
</reference>
<feature type="region of interest" description="Disordered" evidence="1">
    <location>
        <begin position="151"/>
        <end position="201"/>
    </location>
</feature>
<comment type="caution">
    <text evidence="2">The sequence shown here is derived from an EMBL/GenBank/DDBJ whole genome shotgun (WGS) entry which is preliminary data.</text>
</comment>
<evidence type="ECO:0000256" key="1">
    <source>
        <dbReference type="SAM" id="MobiDB-lite"/>
    </source>
</evidence>
<organism evidence="2 3">
    <name type="scientific">Pyrenophora tritici-repentis</name>
    <dbReference type="NCBI Taxonomy" id="45151"/>
    <lineage>
        <taxon>Eukaryota</taxon>
        <taxon>Fungi</taxon>
        <taxon>Dikarya</taxon>
        <taxon>Ascomycota</taxon>
        <taxon>Pezizomycotina</taxon>
        <taxon>Dothideomycetes</taxon>
        <taxon>Pleosporomycetidae</taxon>
        <taxon>Pleosporales</taxon>
        <taxon>Pleosporineae</taxon>
        <taxon>Pleosporaceae</taxon>
        <taxon>Pyrenophora</taxon>
    </lineage>
</organism>
<name>A0A317AGZ4_9PLEO</name>
<feature type="region of interest" description="Disordered" evidence="1">
    <location>
        <begin position="236"/>
        <end position="280"/>
    </location>
</feature>
<dbReference type="RefSeq" id="XP_065963908.1">
    <property type="nucleotide sequence ID" value="XM_066105281.1"/>
</dbReference>
<evidence type="ECO:0000313" key="2">
    <source>
        <dbReference type="EMBL" id="KAF7574060.1"/>
    </source>
</evidence>
<feature type="compositionally biased region" description="Polar residues" evidence="1">
    <location>
        <begin position="266"/>
        <end position="280"/>
    </location>
</feature>
<feature type="compositionally biased region" description="Basic residues" evidence="1">
    <location>
        <begin position="179"/>
        <end position="191"/>
    </location>
</feature>
<dbReference type="KEGG" id="ptrr:90955303"/>
<dbReference type="GeneID" id="90955303"/>
<protein>
    <submittedName>
        <fullName evidence="2">Uncharacterized protein</fullName>
    </submittedName>
</protein>
<sequence>MEDTKYQRERNHLAQVTDFMRTTVSAHLFTNCCKPSQPYRDWITKLAATVGVRAEDELDEARRYHEAMKPMRVVTQWDTWLTEVDHAVTEGRATGVPECLNDQFIKKDFVSSVSKHFSTWTTSFIVHGLRDPTVTATEMFLQFRQNAQLMHPAKSRSNKAAFAAGGPTLDNEEPDNEKKRGRGRNMQKRQHPYGGGSTSSQKCKACDGFHTLSKCWYAFPDTAPEGWQPRDHITKMVKNRISNTPDLEDDVRSSKRPRSRTPVIKKSQSATPTIEPTSEE</sequence>
<dbReference type="Proteomes" id="UP000245464">
    <property type="component" value="Chromosome 2"/>
</dbReference>
<dbReference type="AlphaFoldDB" id="A0A317AGZ4"/>
<proteinExistence type="predicted"/>